<dbReference type="Proteomes" id="UP001319200">
    <property type="component" value="Unassembled WGS sequence"/>
</dbReference>
<evidence type="ECO:0000313" key="3">
    <source>
        <dbReference type="Proteomes" id="UP001319200"/>
    </source>
</evidence>
<keyword evidence="1" id="KW-1133">Transmembrane helix</keyword>
<sequence>MDALIEFGKILIPASVVLYAAYLMVRSFTQKEIELKKLEVRGRSIETVLPSRLHAYERMTLFLERMAPQNLLVRLNTATVPAREFHHLLLAEVRNEYNHNVSQQVYIGEAVWELIKNAKEDLIVTINDSASEVGENATSLDLAKKIFEKNMLKTVDPLAHALSQLKQEIQRTF</sequence>
<dbReference type="Pfam" id="PF25589">
    <property type="entry name" value="DUF7935"/>
    <property type="match status" value="1"/>
</dbReference>
<organism evidence="2 3">
    <name type="scientific">Chryseosolibacter histidini</name>
    <dbReference type="NCBI Taxonomy" id="2782349"/>
    <lineage>
        <taxon>Bacteria</taxon>
        <taxon>Pseudomonadati</taxon>
        <taxon>Bacteroidota</taxon>
        <taxon>Cytophagia</taxon>
        <taxon>Cytophagales</taxon>
        <taxon>Chryseotaleaceae</taxon>
        <taxon>Chryseosolibacter</taxon>
    </lineage>
</organism>
<keyword evidence="1" id="KW-0812">Transmembrane</keyword>
<evidence type="ECO:0000256" key="1">
    <source>
        <dbReference type="SAM" id="Phobius"/>
    </source>
</evidence>
<accession>A0AAP2DT72</accession>
<feature type="transmembrane region" description="Helical" evidence="1">
    <location>
        <begin position="6"/>
        <end position="25"/>
    </location>
</feature>
<keyword evidence="1" id="KW-0472">Membrane</keyword>
<protein>
    <submittedName>
        <fullName evidence="2">Uncharacterized protein</fullName>
    </submittedName>
</protein>
<name>A0AAP2DT72_9BACT</name>
<proteinExistence type="predicted"/>
<keyword evidence="3" id="KW-1185">Reference proteome</keyword>
<comment type="caution">
    <text evidence="2">The sequence shown here is derived from an EMBL/GenBank/DDBJ whole genome shotgun (WGS) entry which is preliminary data.</text>
</comment>
<dbReference type="InterPro" id="IPR057695">
    <property type="entry name" value="DUF7935"/>
</dbReference>
<gene>
    <name evidence="2" type="ORF">KK083_27955</name>
</gene>
<dbReference type="RefSeq" id="WP_254169443.1">
    <property type="nucleotide sequence ID" value="NZ_JAHESF010000047.1"/>
</dbReference>
<evidence type="ECO:0000313" key="2">
    <source>
        <dbReference type="EMBL" id="MBT1700757.1"/>
    </source>
</evidence>
<reference evidence="2 3" key="1">
    <citation type="submission" date="2021-05" db="EMBL/GenBank/DDBJ databases">
        <title>A Polyphasic approach of four new species of the genus Ohtaekwangia: Ohtaekwangia histidinii sp. nov., Ohtaekwangia cretensis sp. nov., Ohtaekwangia indiensis sp. nov., Ohtaekwangia reichenbachii sp. nov. from diverse environment.</title>
        <authorList>
            <person name="Octaviana S."/>
        </authorList>
    </citation>
    <scope>NUCLEOTIDE SEQUENCE [LARGE SCALE GENOMIC DNA]</scope>
    <source>
        <strain evidence="2 3">PWU4</strain>
    </source>
</reference>
<dbReference type="EMBL" id="JAHESF010000047">
    <property type="protein sequence ID" value="MBT1700757.1"/>
    <property type="molecule type" value="Genomic_DNA"/>
</dbReference>
<dbReference type="AlphaFoldDB" id="A0AAP2DT72"/>